<dbReference type="EMBL" id="CP045913">
    <property type="protein sequence ID" value="QGH63442.1"/>
    <property type="molecule type" value="Genomic_DNA"/>
</dbReference>
<organism evidence="1 2">
    <name type="scientific">Serratia proteamaculans</name>
    <dbReference type="NCBI Taxonomy" id="28151"/>
    <lineage>
        <taxon>Bacteria</taxon>
        <taxon>Pseudomonadati</taxon>
        <taxon>Pseudomonadota</taxon>
        <taxon>Gammaproteobacteria</taxon>
        <taxon>Enterobacterales</taxon>
        <taxon>Yersiniaceae</taxon>
        <taxon>Serratia</taxon>
    </lineage>
</organism>
<accession>A0A5Q2VCW9</accession>
<dbReference type="AlphaFoldDB" id="A0A5Q2VCW9"/>
<protein>
    <recommendedName>
        <fullName evidence="3">Baseplate protein J-like domain-containing protein</fullName>
    </recommendedName>
</protein>
<dbReference type="Proteomes" id="UP000381260">
    <property type="component" value="Chromosome"/>
</dbReference>
<name>A0A5Q2VCW9_SERPR</name>
<evidence type="ECO:0000313" key="2">
    <source>
        <dbReference type="Proteomes" id="UP000381260"/>
    </source>
</evidence>
<gene>
    <name evidence="1" type="ORF">GHV41_22485</name>
</gene>
<evidence type="ECO:0008006" key="3">
    <source>
        <dbReference type="Google" id="ProtNLM"/>
    </source>
</evidence>
<reference evidence="1 2" key="1">
    <citation type="submission" date="2019-11" db="EMBL/GenBank/DDBJ databases">
        <title>The Phosphoenolpyruvate Phosphotransferase System Regulates Serratia proteamaculans 336X Biofilm Formation and Wheat Roots colonization.</title>
        <authorList>
            <person name="Liu F."/>
        </authorList>
    </citation>
    <scope>NUCLEOTIDE SEQUENCE [LARGE SCALE GENOMIC DNA]</scope>
    <source>
        <strain evidence="1 2">336X</strain>
    </source>
</reference>
<proteinExistence type="predicted"/>
<sequence>MVDYITDSGFDKPTLPETIQEIGDAMEVVVGPINREADSTTGQWIGVEAEANAVQFEGLEELWMSRFLAYAEGAALDALGIWMGGITRAPETTTKVNAAIYGSESRLIPAGALASFGNYQFKLTADSTISRTALLDGQIKVTNATSATYTVRISGSDYTYSRQSTDTVNSIATALASLIDGTQQYSSNANGSVINLTSENQVEGYSVSLSSGLQWQRIGSPSIFEATEAGAIVVPIGGLNNPVSAISGWTGVNNLVQGSTGSGRESDTSYRARLRLSRSSSGGAATIPAIETRLLTEVEGVSLAVVIENDTMATVNSIPAKAIHTIVQGGLEQEIADAIWKYKGAGIETYGSIPITVRDRYDRPHLVKFSRPADTPIYIRVDVTLLDPEEPLPSAVVNDIKQGAVNYGGTLGLGDDVITQRIYGYIYSNTTGIGKMTITVSLDGISYSESNIPIGDSAHATFSSNNVEVTGV</sequence>
<evidence type="ECO:0000313" key="1">
    <source>
        <dbReference type="EMBL" id="QGH63442.1"/>
    </source>
</evidence>
<dbReference type="RefSeq" id="WP_153860167.1">
    <property type="nucleotide sequence ID" value="NZ_CP045913.1"/>
</dbReference>